<reference evidence="1" key="2">
    <citation type="submission" date="2011-04" db="EMBL/GenBank/DDBJ databases">
        <authorList>
            <person name="Genoscope - CEA"/>
        </authorList>
    </citation>
    <scope>NUCLEOTIDE SEQUENCE</scope>
    <source>
        <strain evidence="1">R229</strain>
    </source>
</reference>
<name>G2ZSD6_9RALS</name>
<accession>G2ZSD6</accession>
<organism evidence="1">
    <name type="scientific">blood disease bacterium R229</name>
    <dbReference type="NCBI Taxonomy" id="741978"/>
    <lineage>
        <taxon>Bacteria</taxon>
        <taxon>Pseudomonadati</taxon>
        <taxon>Pseudomonadota</taxon>
        <taxon>Betaproteobacteria</taxon>
        <taxon>Burkholderiales</taxon>
        <taxon>Burkholderiaceae</taxon>
        <taxon>Ralstonia</taxon>
        <taxon>Ralstonia solanacearum species complex</taxon>
    </lineage>
</organism>
<proteinExistence type="predicted"/>
<dbReference type="AlphaFoldDB" id="G2ZSD6"/>
<gene>
    <name evidence="1" type="ORF">BDB_170043</name>
</gene>
<sequence>MAGPFHPEAAGVNRLDARRDACTARTERAPGASPCHTRVWREVQVEAAALLKIRTIEEDKWDA</sequence>
<dbReference type="EMBL" id="FR854073">
    <property type="protein sequence ID" value="CCA81949.1"/>
    <property type="molecule type" value="Genomic_DNA"/>
</dbReference>
<reference evidence="1" key="1">
    <citation type="journal article" date="2011" name="PLoS ONE">
        <title>Ralstonia syzygii, the Blood Disease Bacterium and some Asian R. solanacearum strains form a single genomic species despite divergent lifestyles.</title>
        <authorList>
            <person name="Remenant B."/>
            <person name="de Cambiaire J.C."/>
            <person name="Cellier G."/>
            <person name="Jacobs J.M."/>
            <person name="Mangenot S."/>
            <person name="Barbe V."/>
            <person name="Lajus A."/>
            <person name="Vallenet D."/>
            <person name="Medigue C."/>
            <person name="Fegan M."/>
            <person name="Allen C."/>
            <person name="Prior P."/>
        </authorList>
    </citation>
    <scope>NUCLEOTIDE SEQUENCE</scope>
    <source>
        <strain evidence="1">R229</strain>
    </source>
</reference>
<protein>
    <submittedName>
        <fullName evidence="1">Uncharacterized protein</fullName>
    </submittedName>
</protein>
<evidence type="ECO:0000313" key="1">
    <source>
        <dbReference type="EMBL" id="CCA81949.1"/>
    </source>
</evidence>